<proteinExistence type="predicted"/>
<name>A0A918MUP2_9ALTE</name>
<dbReference type="EMBL" id="BMXP01000001">
    <property type="protein sequence ID" value="GGW74684.1"/>
    <property type="molecule type" value="Genomic_DNA"/>
</dbReference>
<organism evidence="1 2">
    <name type="scientific">Alteromonas halophila</name>
    <dbReference type="NCBI Taxonomy" id="516698"/>
    <lineage>
        <taxon>Bacteria</taxon>
        <taxon>Pseudomonadati</taxon>
        <taxon>Pseudomonadota</taxon>
        <taxon>Gammaproteobacteria</taxon>
        <taxon>Alteromonadales</taxon>
        <taxon>Alteromonadaceae</taxon>
        <taxon>Alteromonas/Salinimonas group</taxon>
        <taxon>Alteromonas</taxon>
    </lineage>
</organism>
<dbReference type="RefSeq" id="WP_189403353.1">
    <property type="nucleotide sequence ID" value="NZ_BMXP01000001.1"/>
</dbReference>
<reference evidence="1" key="2">
    <citation type="submission" date="2020-09" db="EMBL/GenBank/DDBJ databases">
        <authorList>
            <person name="Sun Q."/>
            <person name="Kim S."/>
        </authorList>
    </citation>
    <scope>NUCLEOTIDE SEQUENCE</scope>
    <source>
        <strain evidence="1">KCTC 22164</strain>
    </source>
</reference>
<evidence type="ECO:0008006" key="3">
    <source>
        <dbReference type="Google" id="ProtNLM"/>
    </source>
</evidence>
<dbReference type="AlphaFoldDB" id="A0A918MUP2"/>
<gene>
    <name evidence="1" type="ORF">GCM10007391_03380</name>
</gene>
<evidence type="ECO:0000313" key="1">
    <source>
        <dbReference type="EMBL" id="GGW74684.1"/>
    </source>
</evidence>
<sequence length="51" mass="5354">MEELTIQEVEVVTGGNPLVVGFSIVTGFVGSFNAFTEFGVGLGFGIYDATH</sequence>
<evidence type="ECO:0000313" key="2">
    <source>
        <dbReference type="Proteomes" id="UP000631300"/>
    </source>
</evidence>
<comment type="caution">
    <text evidence="1">The sequence shown here is derived from an EMBL/GenBank/DDBJ whole genome shotgun (WGS) entry which is preliminary data.</text>
</comment>
<accession>A0A918MUP2</accession>
<reference evidence="1" key="1">
    <citation type="journal article" date="2014" name="Int. J. Syst. Evol. Microbiol.">
        <title>Complete genome sequence of Corynebacterium casei LMG S-19264T (=DSM 44701T), isolated from a smear-ripened cheese.</title>
        <authorList>
            <consortium name="US DOE Joint Genome Institute (JGI-PGF)"/>
            <person name="Walter F."/>
            <person name="Albersmeier A."/>
            <person name="Kalinowski J."/>
            <person name="Ruckert C."/>
        </authorList>
    </citation>
    <scope>NUCLEOTIDE SEQUENCE</scope>
    <source>
        <strain evidence="1">KCTC 22164</strain>
    </source>
</reference>
<keyword evidence="2" id="KW-1185">Reference proteome</keyword>
<dbReference type="Proteomes" id="UP000631300">
    <property type="component" value="Unassembled WGS sequence"/>
</dbReference>
<protein>
    <recommendedName>
        <fullName evidence="3">Class IIb bacteriocin, lactobin A/cerein 7B family</fullName>
    </recommendedName>
</protein>